<dbReference type="SMART" id="SM00020">
    <property type="entry name" value="Tryp_SPc"/>
    <property type="match status" value="1"/>
</dbReference>
<dbReference type="FunFam" id="2.40.10.10:FF:000002">
    <property type="entry name" value="Transmembrane protease serine"/>
    <property type="match status" value="1"/>
</dbReference>
<keyword evidence="5" id="KW-1015">Disulfide bond</keyword>
<evidence type="ECO:0000256" key="3">
    <source>
        <dbReference type="ARBA" id="ARBA00022801"/>
    </source>
</evidence>
<dbReference type="CDD" id="cd00190">
    <property type="entry name" value="Tryp_SPc"/>
    <property type="match status" value="1"/>
</dbReference>
<evidence type="ECO:0000256" key="2">
    <source>
        <dbReference type="ARBA" id="ARBA00022670"/>
    </source>
</evidence>
<evidence type="ECO:0000256" key="5">
    <source>
        <dbReference type="ARBA" id="ARBA00023157"/>
    </source>
</evidence>
<evidence type="ECO:0000256" key="4">
    <source>
        <dbReference type="ARBA" id="ARBA00022825"/>
    </source>
</evidence>
<dbReference type="EMBL" id="JAPFRF010000006">
    <property type="protein sequence ID" value="KAJ7329387.1"/>
    <property type="molecule type" value="Genomic_DNA"/>
</dbReference>
<comment type="similarity">
    <text evidence="6">Belongs to the peptidase S1 family. CLIP subfamily.</text>
</comment>
<keyword evidence="4" id="KW-0720">Serine protease</keyword>
<evidence type="ECO:0000259" key="8">
    <source>
        <dbReference type="PROSITE" id="PS50240"/>
    </source>
</evidence>
<evidence type="ECO:0000256" key="1">
    <source>
        <dbReference type="ARBA" id="ARBA00009228"/>
    </source>
</evidence>
<dbReference type="Proteomes" id="UP001142489">
    <property type="component" value="Unassembled WGS sequence"/>
</dbReference>
<keyword evidence="10" id="KW-1185">Reference proteome</keyword>
<dbReference type="InterPro" id="IPR001314">
    <property type="entry name" value="Peptidase_S1A"/>
</dbReference>
<evidence type="ECO:0000313" key="10">
    <source>
        <dbReference type="Proteomes" id="UP001142489"/>
    </source>
</evidence>
<gene>
    <name evidence="9" type="ORF">JRQ81_015561</name>
</gene>
<dbReference type="PRINTS" id="PR00722">
    <property type="entry name" value="CHYMOTRYPSIN"/>
</dbReference>
<evidence type="ECO:0000256" key="6">
    <source>
        <dbReference type="ARBA" id="ARBA00024195"/>
    </source>
</evidence>
<organism evidence="9 10">
    <name type="scientific">Phrynocephalus forsythii</name>
    <dbReference type="NCBI Taxonomy" id="171643"/>
    <lineage>
        <taxon>Eukaryota</taxon>
        <taxon>Metazoa</taxon>
        <taxon>Chordata</taxon>
        <taxon>Craniata</taxon>
        <taxon>Vertebrata</taxon>
        <taxon>Euteleostomi</taxon>
        <taxon>Lepidosauria</taxon>
        <taxon>Squamata</taxon>
        <taxon>Bifurcata</taxon>
        <taxon>Unidentata</taxon>
        <taxon>Episquamata</taxon>
        <taxon>Toxicofera</taxon>
        <taxon>Iguania</taxon>
        <taxon>Acrodonta</taxon>
        <taxon>Agamidae</taxon>
        <taxon>Agaminae</taxon>
        <taxon>Phrynocephalus</taxon>
    </lineage>
</organism>
<dbReference type="PROSITE" id="PS50240">
    <property type="entry name" value="TRYPSIN_DOM"/>
    <property type="match status" value="1"/>
</dbReference>
<sequence length="323" mass="36183">MGGLHAHVRRFTHQLPLGRQCCPLLREAKGTLQAGAGVQPCPPARPRRPAPLCQEGGEARTSPQHAARGGTILNDIALVELSEPVECSDYIQPACLPDSRASLANLRHCYISGWGNPSPKKDHYPDILQEGKVDFIPRRNCSRLWKRVLPPMNLCAGLEQGGLGTCQGDRGGPVQCRAEGSERYWVLGVLSWGPPACGTARRPSVFISLQHFHDWIQQQTKEDFSKPYRLPLFARIPTPPPRPPPLPPTALPSGPASWVRPPLWARPSSSWIPPGRNPSVQWHPWSPSWPRTTRWHPRTRHPGWIRPTHWPRLRHHSPHPLQP</sequence>
<protein>
    <recommendedName>
        <fullName evidence="8">Peptidase S1 domain-containing protein</fullName>
    </recommendedName>
</protein>
<dbReference type="SUPFAM" id="SSF50494">
    <property type="entry name" value="Trypsin-like serine proteases"/>
    <property type="match status" value="1"/>
</dbReference>
<comment type="caution">
    <text evidence="9">The sequence shown here is derived from an EMBL/GenBank/DDBJ whole genome shotgun (WGS) entry which is preliminary data.</text>
</comment>
<reference evidence="9" key="1">
    <citation type="journal article" date="2023" name="DNA Res.">
        <title>Chromosome-level genome assembly of Phrynocephalus forsythii using third-generation DNA sequencing and Hi-C analysis.</title>
        <authorList>
            <person name="Qi Y."/>
            <person name="Zhao W."/>
            <person name="Zhao Y."/>
            <person name="Niu C."/>
            <person name="Cao S."/>
            <person name="Zhang Y."/>
        </authorList>
    </citation>
    <scope>NUCLEOTIDE SEQUENCE</scope>
    <source>
        <tissue evidence="9">Muscle</tissue>
    </source>
</reference>
<keyword evidence="2" id="KW-0645">Protease</keyword>
<dbReference type="Pfam" id="PF00089">
    <property type="entry name" value="Trypsin"/>
    <property type="match status" value="1"/>
</dbReference>
<dbReference type="InterPro" id="IPR009003">
    <property type="entry name" value="Peptidase_S1_PA"/>
</dbReference>
<evidence type="ECO:0000313" key="9">
    <source>
        <dbReference type="EMBL" id="KAJ7329387.1"/>
    </source>
</evidence>
<dbReference type="InterPro" id="IPR001254">
    <property type="entry name" value="Trypsin_dom"/>
</dbReference>
<dbReference type="InterPro" id="IPR043504">
    <property type="entry name" value="Peptidase_S1_PA_chymotrypsin"/>
</dbReference>
<dbReference type="PANTHER" id="PTHR24252">
    <property type="entry name" value="ACROSIN-RELATED"/>
    <property type="match status" value="1"/>
</dbReference>
<dbReference type="GO" id="GO:0006508">
    <property type="term" value="P:proteolysis"/>
    <property type="evidence" value="ECO:0007669"/>
    <property type="project" value="UniProtKB-KW"/>
</dbReference>
<evidence type="ECO:0000256" key="7">
    <source>
        <dbReference type="SAM" id="MobiDB-lite"/>
    </source>
</evidence>
<keyword evidence="3" id="KW-0378">Hydrolase</keyword>
<feature type="region of interest" description="Disordered" evidence="7">
    <location>
        <begin position="36"/>
        <end position="65"/>
    </location>
</feature>
<dbReference type="GO" id="GO:0005576">
    <property type="term" value="C:extracellular region"/>
    <property type="evidence" value="ECO:0007669"/>
    <property type="project" value="UniProtKB-ARBA"/>
</dbReference>
<proteinExistence type="inferred from homology"/>
<feature type="domain" description="Peptidase S1" evidence="8">
    <location>
        <begin position="63"/>
        <end position="221"/>
    </location>
</feature>
<name>A0A9Q1B2E6_9SAUR</name>
<accession>A0A9Q1B2E6</accession>
<dbReference type="Gene3D" id="2.40.10.10">
    <property type="entry name" value="Trypsin-like serine proteases"/>
    <property type="match status" value="1"/>
</dbReference>
<dbReference type="AlphaFoldDB" id="A0A9Q1B2E6"/>
<dbReference type="GO" id="GO:0004252">
    <property type="term" value="F:serine-type endopeptidase activity"/>
    <property type="evidence" value="ECO:0007669"/>
    <property type="project" value="InterPro"/>
</dbReference>
<comment type="similarity">
    <text evidence="1">Belongs to the peptidase S1 family. Snake venom subfamily.</text>
</comment>
<dbReference type="GO" id="GO:0007340">
    <property type="term" value="P:acrosome reaction"/>
    <property type="evidence" value="ECO:0007669"/>
    <property type="project" value="TreeGrafter"/>
</dbReference>
<dbReference type="OrthoDB" id="6339452at2759"/>
<dbReference type="PANTHER" id="PTHR24252:SF8">
    <property type="entry name" value="ACROSIN"/>
    <property type="match status" value="1"/>
</dbReference>